<protein>
    <recommendedName>
        <fullName evidence="3">Carrier domain-containing protein</fullName>
    </recommendedName>
</protein>
<evidence type="ECO:0000313" key="5">
    <source>
        <dbReference type="Proteomes" id="UP000666369"/>
    </source>
</evidence>
<keyword evidence="2" id="KW-0597">Phosphoprotein</keyword>
<keyword evidence="1" id="KW-0596">Phosphopantetheine</keyword>
<comment type="caution">
    <text evidence="4">The sequence shown here is derived from an EMBL/GenBank/DDBJ whole genome shotgun (WGS) entry which is preliminary data.</text>
</comment>
<sequence>MGLDTVELVLAIEDEFGIRINHQIAKTLRTPGDVADYVMSRVRTEINSSCLAQVGFYRVRSVLVMTFNASHSDIHPTTPLAGLLHADIKHAWPALGRALQADNFPPLVRPRRIVLAAVVAPTLITIAGMAWADIQPTIIAISAAFVALCTNSGTSTMRVVIPDNCSTVEALIPFVATTNAALWTRERVLATILQITSTQLGIPIEKIREDSTFVDELGAD</sequence>
<dbReference type="SUPFAM" id="SSF47336">
    <property type="entry name" value="ACP-like"/>
    <property type="match status" value="1"/>
</dbReference>
<dbReference type="PANTHER" id="PTHR20863:SF76">
    <property type="entry name" value="CARRIER DOMAIN-CONTAINING PROTEIN"/>
    <property type="match status" value="1"/>
</dbReference>
<organism evidence="4 5">
    <name type="scientific">Duganella aceris</name>
    <dbReference type="NCBI Taxonomy" id="2703883"/>
    <lineage>
        <taxon>Bacteria</taxon>
        <taxon>Pseudomonadati</taxon>
        <taxon>Pseudomonadota</taxon>
        <taxon>Betaproteobacteria</taxon>
        <taxon>Burkholderiales</taxon>
        <taxon>Oxalobacteraceae</taxon>
        <taxon>Telluria group</taxon>
        <taxon>Duganella</taxon>
    </lineage>
</organism>
<dbReference type="EMBL" id="JAADJT010000001">
    <property type="protein sequence ID" value="NGZ83016.1"/>
    <property type="molecule type" value="Genomic_DNA"/>
</dbReference>
<accession>A0ABX0FEQ2</accession>
<evidence type="ECO:0000313" key="4">
    <source>
        <dbReference type="EMBL" id="NGZ83016.1"/>
    </source>
</evidence>
<gene>
    <name evidence="4" type="ORF">GW587_01920</name>
</gene>
<reference evidence="5" key="1">
    <citation type="submission" date="2023-07" db="EMBL/GenBank/DDBJ databases">
        <title>Duganella aceri sp. nov., isolated from tree sap.</title>
        <authorList>
            <person name="Kim I.S."/>
        </authorList>
    </citation>
    <scope>NUCLEOTIDE SEQUENCE [LARGE SCALE GENOMIC DNA]</scope>
    <source>
        <strain evidence="5">SAP-35</strain>
    </source>
</reference>
<proteinExistence type="predicted"/>
<dbReference type="Gene3D" id="1.10.1200.10">
    <property type="entry name" value="ACP-like"/>
    <property type="match status" value="1"/>
</dbReference>
<dbReference type="InterPro" id="IPR009081">
    <property type="entry name" value="PP-bd_ACP"/>
</dbReference>
<feature type="domain" description="Carrier" evidence="3">
    <location>
        <begin position="1"/>
        <end position="42"/>
    </location>
</feature>
<evidence type="ECO:0000259" key="3">
    <source>
        <dbReference type="PROSITE" id="PS50075"/>
    </source>
</evidence>
<dbReference type="InterPro" id="IPR003231">
    <property type="entry name" value="ACP"/>
</dbReference>
<dbReference type="InterPro" id="IPR036736">
    <property type="entry name" value="ACP-like_sf"/>
</dbReference>
<evidence type="ECO:0000256" key="2">
    <source>
        <dbReference type="ARBA" id="ARBA00022553"/>
    </source>
</evidence>
<dbReference type="PROSITE" id="PS50075">
    <property type="entry name" value="CARRIER"/>
    <property type="match status" value="1"/>
</dbReference>
<dbReference type="RefSeq" id="WP_166097871.1">
    <property type="nucleotide sequence ID" value="NZ_JAADJT010000001.1"/>
</dbReference>
<dbReference type="PANTHER" id="PTHR20863">
    <property type="entry name" value="ACYL CARRIER PROTEIN"/>
    <property type="match status" value="1"/>
</dbReference>
<evidence type="ECO:0000256" key="1">
    <source>
        <dbReference type="ARBA" id="ARBA00022450"/>
    </source>
</evidence>
<dbReference type="Proteomes" id="UP000666369">
    <property type="component" value="Unassembled WGS sequence"/>
</dbReference>
<name>A0ABX0FEQ2_9BURK</name>
<keyword evidence="5" id="KW-1185">Reference proteome</keyword>